<gene>
    <name evidence="1" type="ORF">BDFB_000141</name>
</gene>
<dbReference type="Proteomes" id="UP000292052">
    <property type="component" value="Unassembled WGS sequence"/>
</dbReference>
<protein>
    <submittedName>
        <fullName evidence="1">Uncharacterized protein</fullName>
    </submittedName>
</protein>
<sequence>MYVLKDLVEQYALQMPDALITKDAMLMQEFVNPYAEEMMTVETEKFVKVWSALLAAEAILDVHLRKNVWAINVLTFARHRQLVVLTPNIKIVSLTNDVVRMEHVEILVSKIKPVESTLNVEYHDKRIFKRHRSYKSRNKIHYYYYTICCNTYRKYGENGRNNSHSYCEKSEETFPTPSHSETPETTIHEEKAIGSTTTEEFTTKSYFTGTFPKLETTMVDRSLTTPYSVEREEINKTITFSSVGLEENRTTMLFTPTTETTKYNTIKLSTYEHMTEIQTTEGLPFSTTSQMITEKEEKETTIFPGPVTTSSKFVENITTSVHTEQTGTGREFYTTPSSATEEEITLTSTVPETSTTQAEIKEYTTSQPITTETLFSTREVTTEVPTTKYFTTLQIPTKISTKLISTGYLTSGTEKDRHVLSTEPASEYFTELKTTSVTLLPTITQTKTERGLTTSKSGTTLPIKEEAKTTTMSSVYSEKTSLKQTETIPQEVETSTIFTSTEKIPTLFNMYTEEGMQSSKHSQYTEKSMNLVTMSTVPVRETEILFTTTQREKKSNAIRTPIVHHSKLASMGSAMIHVQFLTLVLNLKTVKFIIMNKSVLKEKNRKLYLVVNIALQELPAIQQQELVLKIWLQHQVH</sequence>
<accession>A0A482VTQ4</accession>
<keyword evidence="2" id="KW-1185">Reference proteome</keyword>
<dbReference type="AlphaFoldDB" id="A0A482VTQ4"/>
<dbReference type="EMBL" id="QDEB01063094">
    <property type="protein sequence ID" value="RZC36341.1"/>
    <property type="molecule type" value="Genomic_DNA"/>
</dbReference>
<proteinExistence type="predicted"/>
<evidence type="ECO:0000313" key="2">
    <source>
        <dbReference type="Proteomes" id="UP000292052"/>
    </source>
</evidence>
<reference evidence="1 2" key="1">
    <citation type="submission" date="2017-03" db="EMBL/GenBank/DDBJ databases">
        <title>Genome of the blue death feigning beetle - Asbolus verrucosus.</title>
        <authorList>
            <person name="Rider S.D."/>
        </authorList>
    </citation>
    <scope>NUCLEOTIDE SEQUENCE [LARGE SCALE GENOMIC DNA]</scope>
    <source>
        <strain evidence="1">Butters</strain>
        <tissue evidence="1">Head and leg muscle</tissue>
    </source>
</reference>
<organism evidence="1 2">
    <name type="scientific">Asbolus verrucosus</name>
    <name type="common">Desert ironclad beetle</name>
    <dbReference type="NCBI Taxonomy" id="1661398"/>
    <lineage>
        <taxon>Eukaryota</taxon>
        <taxon>Metazoa</taxon>
        <taxon>Ecdysozoa</taxon>
        <taxon>Arthropoda</taxon>
        <taxon>Hexapoda</taxon>
        <taxon>Insecta</taxon>
        <taxon>Pterygota</taxon>
        <taxon>Neoptera</taxon>
        <taxon>Endopterygota</taxon>
        <taxon>Coleoptera</taxon>
        <taxon>Polyphaga</taxon>
        <taxon>Cucujiformia</taxon>
        <taxon>Tenebrionidae</taxon>
        <taxon>Pimeliinae</taxon>
        <taxon>Asbolus</taxon>
    </lineage>
</organism>
<name>A0A482VTQ4_ASBVE</name>
<comment type="caution">
    <text evidence="1">The sequence shown here is derived from an EMBL/GenBank/DDBJ whole genome shotgun (WGS) entry which is preliminary data.</text>
</comment>
<evidence type="ECO:0000313" key="1">
    <source>
        <dbReference type="EMBL" id="RZC36341.1"/>
    </source>
</evidence>
<dbReference type="STRING" id="1661398.A0A482VTQ4"/>